<evidence type="ECO:0000256" key="1">
    <source>
        <dbReference type="ARBA" id="ARBA00008676"/>
    </source>
</evidence>
<dbReference type="AlphaFoldDB" id="A0A382IF79"/>
<sequence>MKRIYSFARKPSARNYTISDLQALKGTDRKLTMANPVTKEEIRACKDAGIDLFVVGMDQIDDVRAIAPTHFTRVGSRWAQFGSNEEILADAFEAMRRGGDMYYTLRSFDAMEMMSREGIPVQSHIGLIPTFSHYCGGLRGWGRKADEAMKIYETLKRMEDVGVIAVEAECMAEEVLEAVNNKTSIVTFSLGSGMAGDVIMSFVADICGEASEEETPPKHAHAFGNVGRLHKQIHQERVAALNEFHNEVTAGNFPYPKTNISMHDGEKEKFLEALDKWSPTHQ</sequence>
<dbReference type="GO" id="GO:0005737">
    <property type="term" value="C:cytoplasm"/>
    <property type="evidence" value="ECO:0007669"/>
    <property type="project" value="TreeGrafter"/>
</dbReference>
<evidence type="ECO:0000256" key="3">
    <source>
        <dbReference type="ARBA" id="ARBA00022679"/>
    </source>
</evidence>
<dbReference type="Pfam" id="PF02548">
    <property type="entry name" value="Pantoate_transf"/>
    <property type="match status" value="1"/>
</dbReference>
<organism evidence="4">
    <name type="scientific">marine metagenome</name>
    <dbReference type="NCBI Taxonomy" id="408172"/>
    <lineage>
        <taxon>unclassified sequences</taxon>
        <taxon>metagenomes</taxon>
        <taxon>ecological metagenomes</taxon>
    </lineage>
</organism>
<reference evidence="4" key="1">
    <citation type="submission" date="2018-05" db="EMBL/GenBank/DDBJ databases">
        <authorList>
            <person name="Lanie J.A."/>
            <person name="Ng W.-L."/>
            <person name="Kazmierczak K.M."/>
            <person name="Andrzejewski T.M."/>
            <person name="Davidsen T.M."/>
            <person name="Wayne K.J."/>
            <person name="Tettelin H."/>
            <person name="Glass J.I."/>
            <person name="Rusch D."/>
            <person name="Podicherti R."/>
            <person name="Tsui H.-C.T."/>
            <person name="Winkler M.E."/>
        </authorList>
    </citation>
    <scope>NUCLEOTIDE SEQUENCE</scope>
</reference>
<dbReference type="InterPro" id="IPR015813">
    <property type="entry name" value="Pyrv/PenolPyrv_kinase-like_dom"/>
</dbReference>
<name>A0A382IF79_9ZZZZ</name>
<evidence type="ECO:0000256" key="2">
    <source>
        <dbReference type="ARBA" id="ARBA00012618"/>
    </source>
</evidence>
<dbReference type="InterPro" id="IPR040442">
    <property type="entry name" value="Pyrv_kinase-like_dom_sf"/>
</dbReference>
<dbReference type="EC" id="2.1.2.11" evidence="2"/>
<comment type="similarity">
    <text evidence="1">Belongs to the PanB family.</text>
</comment>
<accession>A0A382IF79</accession>
<dbReference type="PANTHER" id="PTHR20881:SF0">
    <property type="entry name" value="3-METHYL-2-OXOBUTANOATE HYDROXYMETHYLTRANSFERASE"/>
    <property type="match status" value="1"/>
</dbReference>
<dbReference type="GO" id="GO:0015940">
    <property type="term" value="P:pantothenate biosynthetic process"/>
    <property type="evidence" value="ECO:0007669"/>
    <property type="project" value="InterPro"/>
</dbReference>
<dbReference type="GO" id="GO:0000287">
    <property type="term" value="F:magnesium ion binding"/>
    <property type="evidence" value="ECO:0007669"/>
    <property type="project" value="TreeGrafter"/>
</dbReference>
<evidence type="ECO:0000313" key="4">
    <source>
        <dbReference type="EMBL" id="SVB97959.1"/>
    </source>
</evidence>
<dbReference type="GO" id="GO:0003864">
    <property type="term" value="F:3-methyl-2-oxobutanoate hydroxymethyltransferase activity"/>
    <property type="evidence" value="ECO:0007669"/>
    <property type="project" value="UniProtKB-EC"/>
</dbReference>
<dbReference type="SUPFAM" id="SSF51621">
    <property type="entry name" value="Phosphoenolpyruvate/pyruvate domain"/>
    <property type="match status" value="1"/>
</dbReference>
<protein>
    <recommendedName>
        <fullName evidence="2">3-methyl-2-oxobutanoate hydroxymethyltransferase</fullName>
        <ecNumber evidence="2">2.1.2.11</ecNumber>
    </recommendedName>
</protein>
<dbReference type="InterPro" id="IPR003700">
    <property type="entry name" value="Pantoate_hydroxy_MeTrfase"/>
</dbReference>
<proteinExistence type="inferred from homology"/>
<keyword evidence="3" id="KW-0808">Transferase</keyword>
<dbReference type="PANTHER" id="PTHR20881">
    <property type="entry name" value="3-METHYL-2-OXOBUTANOATE HYDROXYMETHYLTRANSFERASE"/>
    <property type="match status" value="1"/>
</dbReference>
<gene>
    <name evidence="4" type="ORF">METZ01_LOCUS250813</name>
</gene>
<dbReference type="Gene3D" id="3.20.20.60">
    <property type="entry name" value="Phosphoenolpyruvate-binding domains"/>
    <property type="match status" value="1"/>
</dbReference>
<dbReference type="EMBL" id="UINC01066852">
    <property type="protein sequence ID" value="SVB97959.1"/>
    <property type="molecule type" value="Genomic_DNA"/>
</dbReference>